<name>A0A7R8H9W6_LEPSM</name>
<dbReference type="GO" id="GO:0006261">
    <property type="term" value="P:DNA-templated DNA replication"/>
    <property type="evidence" value="ECO:0007669"/>
    <property type="project" value="TreeGrafter"/>
</dbReference>
<dbReference type="FunFam" id="1.20.272.10:FF:000001">
    <property type="entry name" value="Putative AAA family ATPase"/>
    <property type="match status" value="1"/>
</dbReference>
<dbReference type="InterPro" id="IPR032423">
    <property type="entry name" value="AAA_assoc_2"/>
</dbReference>
<proteinExistence type="predicted"/>
<dbReference type="InterPro" id="IPR008921">
    <property type="entry name" value="DNA_pol3_clamp-load_cplx_C"/>
</dbReference>
<dbReference type="InterPro" id="IPR021886">
    <property type="entry name" value="MgsA_C"/>
</dbReference>
<reference evidence="5" key="1">
    <citation type="submission" date="2021-02" db="EMBL/GenBank/DDBJ databases">
        <authorList>
            <person name="Bekaert M."/>
        </authorList>
    </citation>
    <scope>NUCLEOTIDE SEQUENCE</scope>
    <source>
        <strain evidence="5">IoA-00</strain>
    </source>
</reference>
<gene>
    <name evidence="5" type="ORF">LSAA_9822</name>
</gene>
<protein>
    <submittedName>
        <fullName evidence="5">YcaJ</fullName>
    </submittedName>
</protein>
<evidence type="ECO:0000256" key="1">
    <source>
        <dbReference type="ARBA" id="ARBA00022741"/>
    </source>
</evidence>
<dbReference type="GO" id="GO:0005524">
    <property type="term" value="F:ATP binding"/>
    <property type="evidence" value="ECO:0007669"/>
    <property type="project" value="UniProtKB-KW"/>
</dbReference>
<keyword evidence="2" id="KW-0067">ATP-binding</keyword>
<dbReference type="GO" id="GO:0008047">
    <property type="term" value="F:enzyme activator activity"/>
    <property type="evidence" value="ECO:0007669"/>
    <property type="project" value="TreeGrafter"/>
</dbReference>
<dbReference type="Gene3D" id="3.40.50.300">
    <property type="entry name" value="P-loop containing nucleotide triphosphate hydrolases"/>
    <property type="match status" value="1"/>
</dbReference>
<dbReference type="GO" id="GO:0017116">
    <property type="term" value="F:single-stranded DNA helicase activity"/>
    <property type="evidence" value="ECO:0007669"/>
    <property type="project" value="TreeGrafter"/>
</dbReference>
<evidence type="ECO:0000313" key="5">
    <source>
        <dbReference type="EMBL" id="CAF2961143.1"/>
    </source>
</evidence>
<dbReference type="Gene3D" id="1.10.8.60">
    <property type="match status" value="1"/>
</dbReference>
<dbReference type="Proteomes" id="UP000675881">
    <property type="component" value="Chromosome 5"/>
</dbReference>
<evidence type="ECO:0000313" key="6">
    <source>
        <dbReference type="Proteomes" id="UP000675881"/>
    </source>
</evidence>
<keyword evidence="6" id="KW-1185">Reference proteome</keyword>
<dbReference type="SUPFAM" id="SSF48019">
    <property type="entry name" value="post-AAA+ oligomerization domain-like"/>
    <property type="match status" value="1"/>
</dbReference>
<dbReference type="InterPro" id="IPR027417">
    <property type="entry name" value="P-loop_NTPase"/>
</dbReference>
<dbReference type="SUPFAM" id="SSF52540">
    <property type="entry name" value="P-loop containing nucleoside triphosphate hydrolases"/>
    <property type="match status" value="1"/>
</dbReference>
<dbReference type="OrthoDB" id="6351332at2759"/>
<evidence type="ECO:0000256" key="2">
    <source>
        <dbReference type="ARBA" id="ARBA00022840"/>
    </source>
</evidence>
<dbReference type="Pfam" id="PF16193">
    <property type="entry name" value="AAA_assoc_2"/>
    <property type="match status" value="1"/>
</dbReference>
<dbReference type="InterPro" id="IPR051314">
    <property type="entry name" value="AAA_ATPase_RarA/MGS1/WRNIP1"/>
</dbReference>
<organism evidence="5 6">
    <name type="scientific">Lepeophtheirus salmonis</name>
    <name type="common">Salmon louse</name>
    <name type="synonym">Caligus salmonis</name>
    <dbReference type="NCBI Taxonomy" id="72036"/>
    <lineage>
        <taxon>Eukaryota</taxon>
        <taxon>Metazoa</taxon>
        <taxon>Ecdysozoa</taxon>
        <taxon>Arthropoda</taxon>
        <taxon>Crustacea</taxon>
        <taxon>Multicrustacea</taxon>
        <taxon>Hexanauplia</taxon>
        <taxon>Copepoda</taxon>
        <taxon>Siphonostomatoida</taxon>
        <taxon>Caligidae</taxon>
        <taxon>Lepeophtheirus</taxon>
    </lineage>
</organism>
<feature type="domain" description="MgsA AAA+ ATPase C-terminal" evidence="3">
    <location>
        <begin position="154"/>
        <end position="265"/>
    </location>
</feature>
<dbReference type="PANTHER" id="PTHR13779:SF7">
    <property type="entry name" value="ATPASE WRNIP1"/>
    <property type="match status" value="1"/>
</dbReference>
<sequence length="267" mass="29558">MDEIHRFNKIQQDAFLPHIENGTIVLIGATTENPSFSLNNALLSRCRVLPLKKLTPPDLEVIMKRSLDKRGFILGVHIDKEAITYLSNVCDGDARTALNSLQIAMDIHCSGDHGRDTLKVEDIKECLQRSHVLYDRRGDEHYHCASALQKSIRGSDENAALYWVMRMLVGGEDPMFIARRLVVVASEDVGLADPQALSVAVSAMHGCQLVGIPECQVILAEAVVYLSRASKSREVYHAMRSVLDNIKNTPGNMPGVPLHLRNANSSH</sequence>
<dbReference type="EMBL" id="HG994584">
    <property type="protein sequence ID" value="CAF2961143.1"/>
    <property type="molecule type" value="Genomic_DNA"/>
</dbReference>
<dbReference type="AlphaFoldDB" id="A0A7R8H9W6"/>
<dbReference type="Gene3D" id="1.20.272.10">
    <property type="match status" value="1"/>
</dbReference>
<dbReference type="PANTHER" id="PTHR13779">
    <property type="entry name" value="WERNER HELICASE-INTERACTING PROTEIN 1 FAMILY MEMBER"/>
    <property type="match status" value="1"/>
</dbReference>
<evidence type="ECO:0000259" key="3">
    <source>
        <dbReference type="Pfam" id="PF12002"/>
    </source>
</evidence>
<dbReference type="GO" id="GO:0005634">
    <property type="term" value="C:nucleus"/>
    <property type="evidence" value="ECO:0007669"/>
    <property type="project" value="TreeGrafter"/>
</dbReference>
<feature type="domain" description="AAA C-terminal" evidence="4">
    <location>
        <begin position="76"/>
        <end position="153"/>
    </location>
</feature>
<evidence type="ECO:0000259" key="4">
    <source>
        <dbReference type="Pfam" id="PF16193"/>
    </source>
</evidence>
<dbReference type="Pfam" id="PF12002">
    <property type="entry name" value="MgsA_C"/>
    <property type="match status" value="1"/>
</dbReference>
<dbReference type="GO" id="GO:0000731">
    <property type="term" value="P:DNA synthesis involved in DNA repair"/>
    <property type="evidence" value="ECO:0007669"/>
    <property type="project" value="TreeGrafter"/>
</dbReference>
<dbReference type="GO" id="GO:0003677">
    <property type="term" value="F:DNA binding"/>
    <property type="evidence" value="ECO:0007669"/>
    <property type="project" value="InterPro"/>
</dbReference>
<accession>A0A7R8H9W6</accession>
<dbReference type="CDD" id="cd18139">
    <property type="entry name" value="HLD_clamp_RarA"/>
    <property type="match status" value="1"/>
</dbReference>
<keyword evidence="1" id="KW-0547">Nucleotide-binding</keyword>